<evidence type="ECO:0000256" key="2">
    <source>
        <dbReference type="ARBA" id="ARBA00022475"/>
    </source>
</evidence>
<feature type="transmembrane region" description="Helical" evidence="6">
    <location>
        <begin position="254"/>
        <end position="277"/>
    </location>
</feature>
<keyword evidence="4 6" id="KW-1133">Transmembrane helix</keyword>
<keyword evidence="5 6" id="KW-0472">Membrane</keyword>
<dbReference type="GO" id="GO:0005886">
    <property type="term" value="C:plasma membrane"/>
    <property type="evidence" value="ECO:0007669"/>
    <property type="project" value="UniProtKB-SubCell"/>
</dbReference>
<evidence type="ECO:0000256" key="1">
    <source>
        <dbReference type="ARBA" id="ARBA00004651"/>
    </source>
</evidence>
<sequence>MTRFPAAARAAADRLLRPLRPLVRAANLWSGAGGMRMAAAMSFYGMLSLAPLLLVMVAMLGWWVDRQTLQQTLVHQADAVVGAQGAAVIQQALASAREPGQGLLATVVGFGVLLFGATGVFGELQESFARVWSDGGPPPRPSWWHSASLRLRGVAYILVFGFLLLVSLVLSTVLAVAAGWAGDRAALEAVLRVLNELASFGLCAALFVALMRLSGGPKPGLRFLVLGGVVGAILFTVGRQLLTFYLSTAAVVSAYGAAGSLVVLLIWMYFSGAVLLFSAGCAKAAEEARAERAARAAPAAAGPAYAR</sequence>
<evidence type="ECO:0000256" key="4">
    <source>
        <dbReference type="ARBA" id="ARBA00022989"/>
    </source>
</evidence>
<keyword evidence="3 6" id="KW-0812">Transmembrane</keyword>
<dbReference type="PANTHER" id="PTHR30213">
    <property type="entry name" value="INNER MEMBRANE PROTEIN YHJD"/>
    <property type="match status" value="1"/>
</dbReference>
<dbReference type="NCBIfam" id="TIGR00765">
    <property type="entry name" value="yihY_not_rbn"/>
    <property type="match status" value="1"/>
</dbReference>
<feature type="transmembrane region" description="Helical" evidence="6">
    <location>
        <begin position="154"/>
        <end position="181"/>
    </location>
</feature>
<feature type="transmembrane region" description="Helical" evidence="6">
    <location>
        <begin position="193"/>
        <end position="211"/>
    </location>
</feature>
<comment type="subcellular location">
    <subcellularLocation>
        <location evidence="1">Cell membrane</location>
        <topology evidence="1">Multi-pass membrane protein</topology>
    </subcellularLocation>
</comment>
<dbReference type="AlphaFoldDB" id="A0A6N8INU0"/>
<evidence type="ECO:0000256" key="5">
    <source>
        <dbReference type="ARBA" id="ARBA00023136"/>
    </source>
</evidence>
<name>A0A6N8INU0_9BURK</name>
<feature type="transmembrane region" description="Helical" evidence="6">
    <location>
        <begin position="103"/>
        <end position="122"/>
    </location>
</feature>
<proteinExistence type="predicted"/>
<dbReference type="EMBL" id="WSEL01000002">
    <property type="protein sequence ID" value="MVQ27980.1"/>
    <property type="molecule type" value="Genomic_DNA"/>
</dbReference>
<dbReference type="Proteomes" id="UP000469385">
    <property type="component" value="Unassembled WGS sequence"/>
</dbReference>
<keyword evidence="8" id="KW-1185">Reference proteome</keyword>
<dbReference type="PIRSF" id="PIRSF035875">
    <property type="entry name" value="RNase_BN"/>
    <property type="match status" value="1"/>
</dbReference>
<feature type="transmembrane region" description="Helical" evidence="6">
    <location>
        <begin position="223"/>
        <end position="242"/>
    </location>
</feature>
<reference evidence="7 8" key="1">
    <citation type="submission" date="2019-12" db="EMBL/GenBank/DDBJ databases">
        <authorList>
            <person name="Huq M.A."/>
        </authorList>
    </citation>
    <scope>NUCLEOTIDE SEQUENCE [LARGE SCALE GENOMIC DNA]</scope>
    <source>
        <strain evidence="7 8">MAH-25</strain>
    </source>
</reference>
<dbReference type="PANTHER" id="PTHR30213:SF1">
    <property type="entry name" value="INNER MEMBRANE PROTEIN YHJD"/>
    <property type="match status" value="1"/>
</dbReference>
<evidence type="ECO:0000313" key="8">
    <source>
        <dbReference type="Proteomes" id="UP000469385"/>
    </source>
</evidence>
<keyword evidence="2" id="KW-1003">Cell membrane</keyword>
<feature type="transmembrane region" description="Helical" evidence="6">
    <location>
        <begin position="43"/>
        <end position="64"/>
    </location>
</feature>
<evidence type="ECO:0000256" key="3">
    <source>
        <dbReference type="ARBA" id="ARBA00022692"/>
    </source>
</evidence>
<evidence type="ECO:0000313" key="7">
    <source>
        <dbReference type="EMBL" id="MVQ27980.1"/>
    </source>
</evidence>
<evidence type="ECO:0000256" key="6">
    <source>
        <dbReference type="SAM" id="Phobius"/>
    </source>
</evidence>
<comment type="caution">
    <text evidence="7">The sequence shown here is derived from an EMBL/GenBank/DDBJ whole genome shotgun (WGS) entry which is preliminary data.</text>
</comment>
<dbReference type="InterPro" id="IPR017039">
    <property type="entry name" value="Virul_fac_BrkB"/>
</dbReference>
<dbReference type="RefSeq" id="WP_157396111.1">
    <property type="nucleotide sequence ID" value="NZ_WSEL01000002.1"/>
</dbReference>
<dbReference type="Pfam" id="PF03631">
    <property type="entry name" value="Virul_fac_BrkB"/>
    <property type="match status" value="1"/>
</dbReference>
<organism evidence="7 8">
    <name type="scientific">Ramlibacter pinisoli</name>
    <dbReference type="NCBI Taxonomy" id="2682844"/>
    <lineage>
        <taxon>Bacteria</taxon>
        <taxon>Pseudomonadati</taxon>
        <taxon>Pseudomonadota</taxon>
        <taxon>Betaproteobacteria</taxon>
        <taxon>Burkholderiales</taxon>
        <taxon>Comamonadaceae</taxon>
        <taxon>Ramlibacter</taxon>
    </lineage>
</organism>
<gene>
    <name evidence="7" type="ORF">GON04_00855</name>
</gene>
<accession>A0A6N8INU0</accession>
<protein>
    <submittedName>
        <fullName evidence="7">YihY family inner membrane protein</fullName>
    </submittedName>
</protein>